<sequence>MRVDYVTIPGYPQPKERSGVGAYGNLYKKKKTRDYEQKVMEEFAKLLGASIYKGLIYVDIICIFKRTKELSKRYKNGTYKHGTKRIAHLIKPDHDNIRKSVLDGFQCFMDGGDCRVIGGLTMKYYANIVNEIEEEERVVIRVVSECDLEQLHVYMLEPNNLIELLNK</sequence>
<dbReference type="Gene3D" id="3.30.1330.70">
    <property type="entry name" value="Holliday junction resolvase RusA"/>
    <property type="match status" value="1"/>
</dbReference>
<evidence type="ECO:0000313" key="1">
    <source>
        <dbReference type="EMBL" id="CAB5226136.1"/>
    </source>
</evidence>
<dbReference type="GO" id="GO:0006281">
    <property type="term" value="P:DNA repair"/>
    <property type="evidence" value="ECO:0007669"/>
    <property type="project" value="InterPro"/>
</dbReference>
<dbReference type="SUPFAM" id="SSF103084">
    <property type="entry name" value="Holliday junction resolvase RusA"/>
    <property type="match status" value="1"/>
</dbReference>
<name>A0A6J7X685_9CAUD</name>
<proteinExistence type="predicted"/>
<dbReference type="GO" id="GO:0006310">
    <property type="term" value="P:DNA recombination"/>
    <property type="evidence" value="ECO:0007669"/>
    <property type="project" value="InterPro"/>
</dbReference>
<organism evidence="1">
    <name type="scientific">uncultured Caudovirales phage</name>
    <dbReference type="NCBI Taxonomy" id="2100421"/>
    <lineage>
        <taxon>Viruses</taxon>
        <taxon>Duplodnaviria</taxon>
        <taxon>Heunggongvirae</taxon>
        <taxon>Uroviricota</taxon>
        <taxon>Caudoviricetes</taxon>
        <taxon>Peduoviridae</taxon>
        <taxon>Maltschvirus</taxon>
        <taxon>Maltschvirus maltsch</taxon>
    </lineage>
</organism>
<dbReference type="InterPro" id="IPR036614">
    <property type="entry name" value="RusA-like_sf"/>
</dbReference>
<protein>
    <submittedName>
        <fullName evidence="1">Crossover junction endodeoxyribonuclease, RusA-like</fullName>
    </submittedName>
</protein>
<dbReference type="GO" id="GO:0000287">
    <property type="term" value="F:magnesium ion binding"/>
    <property type="evidence" value="ECO:0007669"/>
    <property type="project" value="InterPro"/>
</dbReference>
<accession>A0A6J7X685</accession>
<reference evidence="1" key="1">
    <citation type="submission" date="2020-05" db="EMBL/GenBank/DDBJ databases">
        <authorList>
            <person name="Chiriac C."/>
            <person name="Salcher M."/>
            <person name="Ghai R."/>
            <person name="Kavagutti S V."/>
        </authorList>
    </citation>
    <scope>NUCLEOTIDE SEQUENCE</scope>
</reference>
<dbReference type="EMBL" id="LR798356">
    <property type="protein sequence ID" value="CAB5226136.1"/>
    <property type="molecule type" value="Genomic_DNA"/>
</dbReference>
<gene>
    <name evidence="1" type="ORF">UFOVP755_55</name>
</gene>
<dbReference type="InterPro" id="IPR008822">
    <property type="entry name" value="Endonuclease_RusA-like"/>
</dbReference>
<dbReference type="Pfam" id="PF05866">
    <property type="entry name" value="RusA"/>
    <property type="match status" value="1"/>
</dbReference>